<dbReference type="AlphaFoldDB" id="A0A1B2DCY5"/>
<dbReference type="InterPro" id="IPR025144">
    <property type="entry name" value="DUF4085"/>
</dbReference>
<organism evidence="1">
    <name type="scientific">Paenibacillus sp. BIHB 4019</name>
    <dbReference type="NCBI Taxonomy" id="1870819"/>
    <lineage>
        <taxon>Bacteria</taxon>
        <taxon>Bacillati</taxon>
        <taxon>Bacillota</taxon>
        <taxon>Bacilli</taxon>
        <taxon>Bacillales</taxon>
        <taxon>Paenibacillaceae</taxon>
        <taxon>Paenibacillus</taxon>
    </lineage>
</organism>
<evidence type="ECO:0000313" key="1">
    <source>
        <dbReference type="EMBL" id="ANY65562.1"/>
    </source>
</evidence>
<dbReference type="Pfam" id="PF13315">
    <property type="entry name" value="DUF4085"/>
    <property type="match status" value="1"/>
</dbReference>
<accession>A0A1B2DCY5</accession>
<dbReference type="EMBL" id="CP016808">
    <property type="protein sequence ID" value="ANY65562.1"/>
    <property type="molecule type" value="Genomic_DNA"/>
</dbReference>
<name>A0A1B2DCY5_9BACL</name>
<proteinExistence type="predicted"/>
<reference evidence="1" key="1">
    <citation type="submission" date="2016-08" db="EMBL/GenBank/DDBJ databases">
        <title>Complete Genome Seqeunce of Paenibacillus sp. BIHB 4019 from tea rhizoplane.</title>
        <authorList>
            <person name="Thakur R."/>
            <person name="Swarnkar M.K."/>
            <person name="Gulati A."/>
        </authorList>
    </citation>
    <scope>NUCLEOTIDE SEQUENCE [LARGE SCALE GENOMIC DNA]</scope>
    <source>
        <strain evidence="1">BIHB4019</strain>
    </source>
</reference>
<dbReference type="RefSeq" id="WP_099516959.1">
    <property type="nucleotide sequence ID" value="NZ_CP016808.1"/>
</dbReference>
<gene>
    <name evidence="1" type="ORF">BBD42_03110</name>
</gene>
<protein>
    <submittedName>
        <fullName evidence="1">Uncharacterized protein</fullName>
    </submittedName>
</protein>
<sequence length="92" mass="11391">MKFCTREWYELMQITSFLIYPETEEQWEEELAYYRSEGVDYLGMQRESLEEKKEHLLKYLPEPFHLYIHDGTFNTVYLPPELKEMAKEWKQD</sequence>